<evidence type="ECO:0000259" key="1">
    <source>
        <dbReference type="PROSITE" id="PS50206"/>
    </source>
</evidence>
<dbReference type="OrthoDB" id="566238at2759"/>
<dbReference type="AlphaFoldDB" id="A0A8J5MR73"/>
<evidence type="ECO:0000313" key="3">
    <source>
        <dbReference type="Proteomes" id="UP000747542"/>
    </source>
</evidence>
<keyword evidence="3" id="KW-1185">Reference proteome</keyword>
<dbReference type="PROSITE" id="PS50206">
    <property type="entry name" value="RHODANESE_3"/>
    <property type="match status" value="1"/>
</dbReference>
<proteinExistence type="predicted"/>
<dbReference type="EMBL" id="JAHLQT010031306">
    <property type="protein sequence ID" value="KAG7160596.1"/>
    <property type="molecule type" value="Genomic_DNA"/>
</dbReference>
<dbReference type="Proteomes" id="UP000747542">
    <property type="component" value="Unassembled WGS sequence"/>
</dbReference>
<feature type="domain" description="Rhodanese" evidence="1">
    <location>
        <begin position="102"/>
        <end position="218"/>
    </location>
</feature>
<accession>A0A8J5MR73</accession>
<protein>
    <submittedName>
        <fullName evidence="2">Putative Rhodanese-like domain-containing protein</fullName>
    </submittedName>
</protein>
<sequence length="246" mass="27605">MEAILLLIRTKYSDVTHIDTATLAHWLSVPGESLCGQHKQECCSDQGNDDINNTRQHTDSLVKACDSLVEEVHSLVLSENNTSEEAVKSLPPDNQHVSGKIIILFDVRDEVEYEISHLQGARRISDSISDEKLRELLMEYLGTKLTAEGSASNSFSPDGASEEPLKIICYCSVGYRSSGLARRVAKHIANFNSLKPVEVYNLEGSIFKWANEDRDMINSNGNKTKFVHPYNTVFGLTLRKELRKYE</sequence>
<dbReference type="CDD" id="cd00158">
    <property type="entry name" value="RHOD"/>
    <property type="match status" value="1"/>
</dbReference>
<name>A0A8J5MR73_HOMAM</name>
<reference evidence="2" key="1">
    <citation type="journal article" date="2021" name="Sci. Adv.">
        <title>The American lobster genome reveals insights on longevity, neural, and immune adaptations.</title>
        <authorList>
            <person name="Polinski J.M."/>
            <person name="Zimin A.V."/>
            <person name="Clark K.F."/>
            <person name="Kohn A.B."/>
            <person name="Sadowski N."/>
            <person name="Timp W."/>
            <person name="Ptitsyn A."/>
            <person name="Khanna P."/>
            <person name="Romanova D.Y."/>
            <person name="Williams P."/>
            <person name="Greenwood S.J."/>
            <person name="Moroz L.L."/>
            <person name="Walt D.R."/>
            <person name="Bodnar A.G."/>
        </authorList>
    </citation>
    <scope>NUCLEOTIDE SEQUENCE</scope>
    <source>
        <strain evidence="2">GMGI-L3</strain>
    </source>
</reference>
<dbReference type="SMART" id="SM00450">
    <property type="entry name" value="RHOD"/>
    <property type="match status" value="1"/>
</dbReference>
<dbReference type="InterPro" id="IPR001763">
    <property type="entry name" value="Rhodanese-like_dom"/>
</dbReference>
<evidence type="ECO:0000313" key="2">
    <source>
        <dbReference type="EMBL" id="KAG7160596.1"/>
    </source>
</evidence>
<gene>
    <name evidence="2" type="ORF">Hamer_G001888</name>
</gene>
<organism evidence="2 3">
    <name type="scientific">Homarus americanus</name>
    <name type="common">American lobster</name>
    <dbReference type="NCBI Taxonomy" id="6706"/>
    <lineage>
        <taxon>Eukaryota</taxon>
        <taxon>Metazoa</taxon>
        <taxon>Ecdysozoa</taxon>
        <taxon>Arthropoda</taxon>
        <taxon>Crustacea</taxon>
        <taxon>Multicrustacea</taxon>
        <taxon>Malacostraca</taxon>
        <taxon>Eumalacostraca</taxon>
        <taxon>Eucarida</taxon>
        <taxon>Decapoda</taxon>
        <taxon>Pleocyemata</taxon>
        <taxon>Astacidea</taxon>
        <taxon>Nephropoidea</taxon>
        <taxon>Nephropidae</taxon>
        <taxon>Homarus</taxon>
    </lineage>
</organism>
<dbReference type="Pfam" id="PF00581">
    <property type="entry name" value="Rhodanese"/>
    <property type="match status" value="1"/>
</dbReference>
<comment type="caution">
    <text evidence="2">The sequence shown here is derived from an EMBL/GenBank/DDBJ whole genome shotgun (WGS) entry which is preliminary data.</text>
</comment>